<dbReference type="EMBL" id="LAZR01016548">
    <property type="protein sequence ID" value="KKM04034.1"/>
    <property type="molecule type" value="Genomic_DNA"/>
</dbReference>
<name>A0A0F9GYX8_9ZZZZ</name>
<proteinExistence type="predicted"/>
<evidence type="ECO:0000313" key="1">
    <source>
        <dbReference type="EMBL" id="KKM04034.1"/>
    </source>
</evidence>
<protein>
    <submittedName>
        <fullName evidence="1">Uncharacterized protein</fullName>
    </submittedName>
</protein>
<reference evidence="1" key="1">
    <citation type="journal article" date="2015" name="Nature">
        <title>Complex archaea that bridge the gap between prokaryotes and eukaryotes.</title>
        <authorList>
            <person name="Spang A."/>
            <person name="Saw J.H."/>
            <person name="Jorgensen S.L."/>
            <person name="Zaremba-Niedzwiedzka K."/>
            <person name="Martijn J."/>
            <person name="Lind A.E."/>
            <person name="van Eijk R."/>
            <person name="Schleper C."/>
            <person name="Guy L."/>
            <person name="Ettema T.J."/>
        </authorList>
    </citation>
    <scope>NUCLEOTIDE SEQUENCE</scope>
</reference>
<sequence length="66" mass="7616">MKLEHKKAFVKIILTLQNDHHGCKEEAVNLAKEALGFEIDHNLIREMINVISEDEINKIVKTISVY</sequence>
<gene>
    <name evidence="1" type="ORF">LCGC14_1768260</name>
</gene>
<comment type="caution">
    <text evidence="1">The sequence shown here is derived from an EMBL/GenBank/DDBJ whole genome shotgun (WGS) entry which is preliminary data.</text>
</comment>
<dbReference type="AlphaFoldDB" id="A0A0F9GYX8"/>
<accession>A0A0F9GYX8</accession>
<organism evidence="1">
    <name type="scientific">marine sediment metagenome</name>
    <dbReference type="NCBI Taxonomy" id="412755"/>
    <lineage>
        <taxon>unclassified sequences</taxon>
        <taxon>metagenomes</taxon>
        <taxon>ecological metagenomes</taxon>
    </lineage>
</organism>